<feature type="domain" description="ABC-2 type transporter transmembrane" evidence="7">
    <location>
        <begin position="21"/>
        <end position="363"/>
    </location>
</feature>
<dbReference type="Proteomes" id="UP001595692">
    <property type="component" value="Unassembled WGS sequence"/>
</dbReference>
<protein>
    <submittedName>
        <fullName evidence="8">ABC transporter permease</fullName>
    </submittedName>
</protein>
<feature type="transmembrane region" description="Helical" evidence="6">
    <location>
        <begin position="185"/>
        <end position="205"/>
    </location>
</feature>
<feature type="transmembrane region" description="Helical" evidence="6">
    <location>
        <begin position="286"/>
        <end position="305"/>
    </location>
</feature>
<keyword evidence="5 6" id="KW-0472">Membrane</keyword>
<evidence type="ECO:0000313" key="8">
    <source>
        <dbReference type="EMBL" id="MFC3914705.1"/>
    </source>
</evidence>
<feature type="transmembrane region" description="Helical" evidence="6">
    <location>
        <begin position="20"/>
        <end position="38"/>
    </location>
</feature>
<proteinExistence type="predicted"/>
<accession>A0ABV8CRM7</accession>
<name>A0ABV8CRM7_9GAMM</name>
<evidence type="ECO:0000259" key="7">
    <source>
        <dbReference type="Pfam" id="PF12698"/>
    </source>
</evidence>
<evidence type="ECO:0000256" key="4">
    <source>
        <dbReference type="ARBA" id="ARBA00022989"/>
    </source>
</evidence>
<evidence type="ECO:0000256" key="2">
    <source>
        <dbReference type="ARBA" id="ARBA00022475"/>
    </source>
</evidence>
<keyword evidence="9" id="KW-1185">Reference proteome</keyword>
<evidence type="ECO:0000256" key="3">
    <source>
        <dbReference type="ARBA" id="ARBA00022692"/>
    </source>
</evidence>
<keyword evidence="4 6" id="KW-1133">Transmembrane helix</keyword>
<dbReference type="EMBL" id="JBHSAF010000015">
    <property type="protein sequence ID" value="MFC3914705.1"/>
    <property type="molecule type" value="Genomic_DNA"/>
</dbReference>
<evidence type="ECO:0000256" key="5">
    <source>
        <dbReference type="ARBA" id="ARBA00023136"/>
    </source>
</evidence>
<comment type="subcellular location">
    <subcellularLocation>
        <location evidence="1">Cell membrane</location>
        <topology evidence="1">Multi-pass membrane protein</topology>
    </subcellularLocation>
</comment>
<organism evidence="8 9">
    <name type="scientific">Pseudaeromonas sharmana</name>
    <dbReference type="NCBI Taxonomy" id="328412"/>
    <lineage>
        <taxon>Bacteria</taxon>
        <taxon>Pseudomonadati</taxon>
        <taxon>Pseudomonadota</taxon>
        <taxon>Gammaproteobacteria</taxon>
        <taxon>Aeromonadales</taxon>
        <taxon>Aeromonadaceae</taxon>
        <taxon>Pseudaeromonas</taxon>
    </lineage>
</organism>
<sequence length="374" mass="41618">MSRLKALWLQELSSLLADRAVLLTLFGGILFYAWLYPLPYAQQVARSLPILVVDEDNSVLSRRLAFMADATPQLVLVGQAATLREAEARIRQGEARGLLLIPQHFYRDVRLGRSVTLSLAGDGAYYLIYGAIAEGLSSAAATLGALVRIQRLSAEGGGPMVLQHWSPFSLQMQPVFNPTLGYQQYVVPAVFLFILQQTLLIGLGLRGVSEREQGLHLRGQGRVRLLLFMLLYLIFFMFYFGPCMAYYGLSRDAQPWQLLAFVLPFFLAAGLLGLLLGCVTARREMVTPMVILSSLPLLFASGFIWPTEMLPGPLQVVMSLLPTMPGINGLLRLNTMGADWSAVNGLWWQLWAQVITYGGLVWWIRRRTKSKPVA</sequence>
<dbReference type="Pfam" id="PF12698">
    <property type="entry name" value="ABC2_membrane_3"/>
    <property type="match status" value="1"/>
</dbReference>
<dbReference type="PANTHER" id="PTHR30294:SF46">
    <property type="entry name" value="ABC TRANSPORTER PERMEASE"/>
    <property type="match status" value="1"/>
</dbReference>
<feature type="transmembrane region" description="Helical" evidence="6">
    <location>
        <begin position="255"/>
        <end position="279"/>
    </location>
</feature>
<keyword evidence="3 6" id="KW-0812">Transmembrane</keyword>
<reference evidence="9" key="1">
    <citation type="journal article" date="2019" name="Int. J. Syst. Evol. Microbiol.">
        <title>The Global Catalogue of Microorganisms (GCM) 10K type strain sequencing project: providing services to taxonomists for standard genome sequencing and annotation.</title>
        <authorList>
            <consortium name="The Broad Institute Genomics Platform"/>
            <consortium name="The Broad Institute Genome Sequencing Center for Infectious Disease"/>
            <person name="Wu L."/>
            <person name="Ma J."/>
        </authorList>
    </citation>
    <scope>NUCLEOTIDE SEQUENCE [LARGE SCALE GENOMIC DNA]</scope>
    <source>
        <strain evidence="9">CCUG 54939</strain>
    </source>
</reference>
<feature type="transmembrane region" description="Helical" evidence="6">
    <location>
        <begin position="346"/>
        <end position="364"/>
    </location>
</feature>
<dbReference type="Gene3D" id="3.40.1710.10">
    <property type="entry name" value="abc type-2 transporter like domain"/>
    <property type="match status" value="1"/>
</dbReference>
<evidence type="ECO:0000256" key="1">
    <source>
        <dbReference type="ARBA" id="ARBA00004651"/>
    </source>
</evidence>
<dbReference type="RefSeq" id="WP_377153973.1">
    <property type="nucleotide sequence ID" value="NZ_JBHSAF010000015.1"/>
</dbReference>
<keyword evidence="2" id="KW-1003">Cell membrane</keyword>
<evidence type="ECO:0000313" key="9">
    <source>
        <dbReference type="Proteomes" id="UP001595692"/>
    </source>
</evidence>
<feature type="transmembrane region" description="Helical" evidence="6">
    <location>
        <begin position="225"/>
        <end position="249"/>
    </location>
</feature>
<comment type="caution">
    <text evidence="8">The sequence shown here is derived from an EMBL/GenBank/DDBJ whole genome shotgun (WGS) entry which is preliminary data.</text>
</comment>
<dbReference type="InterPro" id="IPR013525">
    <property type="entry name" value="ABC2_TM"/>
</dbReference>
<evidence type="ECO:0000256" key="6">
    <source>
        <dbReference type="SAM" id="Phobius"/>
    </source>
</evidence>
<gene>
    <name evidence="8" type="ORF">ACFOSS_14745</name>
</gene>
<dbReference type="PANTHER" id="PTHR30294">
    <property type="entry name" value="MEMBRANE COMPONENT OF ABC TRANSPORTER YHHJ-RELATED"/>
    <property type="match status" value="1"/>
</dbReference>
<dbReference type="InterPro" id="IPR051449">
    <property type="entry name" value="ABC-2_transporter_component"/>
</dbReference>